<protein>
    <submittedName>
        <fullName evidence="2">Uncharacterized protein</fullName>
    </submittedName>
</protein>
<feature type="non-terminal residue" evidence="2">
    <location>
        <position position="1"/>
    </location>
</feature>
<name>A0ABU6VMU6_9FABA</name>
<organism evidence="2 3">
    <name type="scientific">Stylosanthes scabra</name>
    <dbReference type="NCBI Taxonomy" id="79078"/>
    <lineage>
        <taxon>Eukaryota</taxon>
        <taxon>Viridiplantae</taxon>
        <taxon>Streptophyta</taxon>
        <taxon>Embryophyta</taxon>
        <taxon>Tracheophyta</taxon>
        <taxon>Spermatophyta</taxon>
        <taxon>Magnoliopsida</taxon>
        <taxon>eudicotyledons</taxon>
        <taxon>Gunneridae</taxon>
        <taxon>Pentapetalae</taxon>
        <taxon>rosids</taxon>
        <taxon>fabids</taxon>
        <taxon>Fabales</taxon>
        <taxon>Fabaceae</taxon>
        <taxon>Papilionoideae</taxon>
        <taxon>50 kb inversion clade</taxon>
        <taxon>dalbergioids sensu lato</taxon>
        <taxon>Dalbergieae</taxon>
        <taxon>Pterocarpus clade</taxon>
        <taxon>Stylosanthes</taxon>
    </lineage>
</organism>
<dbReference type="PANTHER" id="PTHR33875:SF2">
    <property type="entry name" value="ACR183CP"/>
    <property type="match status" value="1"/>
</dbReference>
<evidence type="ECO:0000313" key="2">
    <source>
        <dbReference type="EMBL" id="MED6173253.1"/>
    </source>
</evidence>
<accession>A0ABU6VMU6</accession>
<comment type="caution">
    <text evidence="2">The sequence shown here is derived from an EMBL/GenBank/DDBJ whole genome shotgun (WGS) entry which is preliminary data.</text>
</comment>
<feature type="compositionally biased region" description="Basic and acidic residues" evidence="1">
    <location>
        <begin position="1"/>
        <end position="11"/>
    </location>
</feature>
<gene>
    <name evidence="2" type="ORF">PIB30_057601</name>
</gene>
<sequence length="239" mass="26179">NRRGRGDEVREGTAAAPITVAASSTPQQQQPPPEVSCPCSLQASHQPKTEGDCILPALKLIINYSQQNYEGQGTLSYNNGNPHEAGPDKLVVPIIFRLQDWKGLCTSLAHLIGMIPFLSKPSTIWCALIAGILGPHSSKLSTTMAIEFNSYHDNAYVASRALHIVNGLNSSATFPLLDWFFKHQEKFYNAPTRNLSRASIVEKIVNSAAKVAGSSYHTAIKNGFNDTQSDYQTRVSFKY</sequence>
<feature type="region of interest" description="Disordered" evidence="1">
    <location>
        <begin position="1"/>
        <end position="41"/>
    </location>
</feature>
<keyword evidence="3" id="KW-1185">Reference proteome</keyword>
<evidence type="ECO:0000256" key="1">
    <source>
        <dbReference type="SAM" id="MobiDB-lite"/>
    </source>
</evidence>
<dbReference type="Proteomes" id="UP001341840">
    <property type="component" value="Unassembled WGS sequence"/>
</dbReference>
<reference evidence="2 3" key="1">
    <citation type="journal article" date="2023" name="Plants (Basel)">
        <title>Bridging the Gap: Combining Genomics and Transcriptomics Approaches to Understand Stylosanthes scabra, an Orphan Legume from the Brazilian Caatinga.</title>
        <authorList>
            <person name="Ferreira-Neto J.R.C."/>
            <person name="da Silva M.D."/>
            <person name="Binneck E."/>
            <person name="de Melo N.F."/>
            <person name="da Silva R.H."/>
            <person name="de Melo A.L.T.M."/>
            <person name="Pandolfi V."/>
            <person name="Bustamante F.O."/>
            <person name="Brasileiro-Vidal A.C."/>
            <person name="Benko-Iseppon A.M."/>
        </authorList>
    </citation>
    <scope>NUCLEOTIDE SEQUENCE [LARGE SCALE GENOMIC DNA]</scope>
    <source>
        <tissue evidence="2">Leaves</tissue>
    </source>
</reference>
<dbReference type="PANTHER" id="PTHR33875">
    <property type="entry name" value="OS09G0542200 PROTEIN"/>
    <property type="match status" value="1"/>
</dbReference>
<dbReference type="EMBL" id="JASCZI010151508">
    <property type="protein sequence ID" value="MED6173253.1"/>
    <property type="molecule type" value="Genomic_DNA"/>
</dbReference>
<dbReference type="Gene3D" id="3.40.30.10">
    <property type="entry name" value="Glutaredoxin"/>
    <property type="match status" value="1"/>
</dbReference>
<evidence type="ECO:0000313" key="3">
    <source>
        <dbReference type="Proteomes" id="UP001341840"/>
    </source>
</evidence>
<proteinExistence type="predicted"/>